<evidence type="ECO:0000313" key="11">
    <source>
        <dbReference type="Proteomes" id="UP000005744"/>
    </source>
</evidence>
<feature type="binding site" evidence="9">
    <location>
        <position position="66"/>
    </location>
    <ligand>
        <name>S-adenosyl-L-methionine</name>
        <dbReference type="ChEBI" id="CHEBI:59789"/>
    </ligand>
</feature>
<gene>
    <name evidence="9" type="primary">tpm</name>
    <name evidence="10" type="ORF">BegalDRAFT_1169</name>
</gene>
<dbReference type="HAMAP" id="MF_00812">
    <property type="entry name" value="Thiopur_methtran"/>
    <property type="match status" value="1"/>
</dbReference>
<dbReference type="OrthoDB" id="9778208at2"/>
<dbReference type="GO" id="GO:0010038">
    <property type="term" value="P:response to metal ion"/>
    <property type="evidence" value="ECO:0007669"/>
    <property type="project" value="InterPro"/>
</dbReference>
<dbReference type="InterPro" id="IPR029063">
    <property type="entry name" value="SAM-dependent_MTases_sf"/>
</dbReference>
<dbReference type="InterPro" id="IPR025835">
    <property type="entry name" value="Thiopurine_S-MeTrfase"/>
</dbReference>
<evidence type="ECO:0000256" key="8">
    <source>
        <dbReference type="ARBA" id="ARBA00022691"/>
    </source>
</evidence>
<evidence type="ECO:0000256" key="2">
    <source>
        <dbReference type="ARBA" id="ARBA00004496"/>
    </source>
</evidence>
<organism evidence="10 11">
    <name type="scientific">Beggiatoa alba B18LD</name>
    <dbReference type="NCBI Taxonomy" id="395493"/>
    <lineage>
        <taxon>Bacteria</taxon>
        <taxon>Pseudomonadati</taxon>
        <taxon>Pseudomonadota</taxon>
        <taxon>Gammaproteobacteria</taxon>
        <taxon>Thiotrichales</taxon>
        <taxon>Thiotrichaceae</taxon>
        <taxon>Beggiatoa</taxon>
    </lineage>
</organism>
<feature type="binding site" evidence="9">
    <location>
        <position position="123"/>
    </location>
    <ligand>
        <name>S-adenosyl-L-methionine</name>
        <dbReference type="ChEBI" id="CHEBI:59789"/>
    </ligand>
</feature>
<comment type="subcellular location">
    <subcellularLocation>
        <location evidence="2 9">Cytoplasm</location>
    </subcellularLocation>
</comment>
<proteinExistence type="inferred from homology"/>
<evidence type="ECO:0000256" key="5">
    <source>
        <dbReference type="ARBA" id="ARBA00022490"/>
    </source>
</evidence>
<protein>
    <recommendedName>
        <fullName evidence="4 9">Thiopurine S-methyltransferase</fullName>
        <ecNumber evidence="4 9">2.1.1.67</ecNumber>
    </recommendedName>
    <alternativeName>
        <fullName evidence="9">Thiopurine methyltransferase</fullName>
    </alternativeName>
</protein>
<dbReference type="PANTHER" id="PTHR10259:SF11">
    <property type="entry name" value="THIOPURINE S-METHYLTRANSFERASE"/>
    <property type="match status" value="1"/>
</dbReference>
<dbReference type="eggNOG" id="COG0500">
    <property type="taxonomic scope" value="Bacteria"/>
</dbReference>
<dbReference type="GO" id="GO:0032259">
    <property type="term" value="P:methylation"/>
    <property type="evidence" value="ECO:0007669"/>
    <property type="project" value="UniProtKB-KW"/>
</dbReference>
<feature type="binding site" evidence="9">
    <location>
        <position position="45"/>
    </location>
    <ligand>
        <name>S-adenosyl-L-methionine</name>
        <dbReference type="ChEBI" id="CHEBI:59789"/>
    </ligand>
</feature>
<dbReference type="PIRSF" id="PIRSF023956">
    <property type="entry name" value="Thiopurine_S-methyltransferase"/>
    <property type="match status" value="1"/>
</dbReference>
<evidence type="ECO:0000256" key="6">
    <source>
        <dbReference type="ARBA" id="ARBA00022603"/>
    </source>
</evidence>
<sequence length="218" mass="25448">MEAQFWHERWEKNQIGFHQTDINVHLQNYWQSLNLPKGSLVFVPLCGKSSDMIWLLEQGYRVLGIELNKIAIRDFFTENNLTPNISTYKNLTCWSMDEIAILCGDFFHLTPEDVQHCTAIYDRASLIALPPAMRIDYVSHITKLFPAQTKALLITFEYPQAEMQGPPFSVTTDEVQQLYQQGFTLQELTCQDILDENPRFQKIGITKLQERVYKLQRK</sequence>
<dbReference type="FunFam" id="3.40.50.150:FF:000101">
    <property type="entry name" value="Thiopurine S-methyltransferase"/>
    <property type="match status" value="1"/>
</dbReference>
<dbReference type="STRING" id="395493.BegalDRAFT_1169"/>
<dbReference type="Pfam" id="PF05724">
    <property type="entry name" value="TPMT"/>
    <property type="match status" value="1"/>
</dbReference>
<dbReference type="PANTHER" id="PTHR10259">
    <property type="entry name" value="THIOPURINE S-METHYLTRANSFERASE"/>
    <property type="match status" value="1"/>
</dbReference>
<dbReference type="RefSeq" id="WP_002684647.1">
    <property type="nucleotide sequence ID" value="NZ_JH600070.1"/>
</dbReference>
<feature type="binding site" evidence="9">
    <location>
        <position position="10"/>
    </location>
    <ligand>
        <name>S-adenosyl-L-methionine</name>
        <dbReference type="ChEBI" id="CHEBI:59789"/>
    </ligand>
</feature>
<dbReference type="HOGENOM" id="CLU_085515_1_0_6"/>
<dbReference type="PROSITE" id="PS51585">
    <property type="entry name" value="SAM_MT_TPMT"/>
    <property type="match status" value="1"/>
</dbReference>
<dbReference type="EC" id="2.1.1.67" evidence="4 9"/>
<evidence type="ECO:0000313" key="10">
    <source>
        <dbReference type="EMBL" id="EIJ42071.1"/>
    </source>
</evidence>
<dbReference type="GO" id="GO:0008119">
    <property type="term" value="F:thiopurine S-methyltransferase activity"/>
    <property type="evidence" value="ECO:0007669"/>
    <property type="project" value="UniProtKB-UniRule"/>
</dbReference>
<dbReference type="EMBL" id="JH600070">
    <property type="protein sequence ID" value="EIJ42071.1"/>
    <property type="molecule type" value="Genomic_DNA"/>
</dbReference>
<keyword evidence="5 9" id="KW-0963">Cytoplasm</keyword>
<dbReference type="NCBIfam" id="TIGR03840">
    <property type="entry name" value="TMPT_Se_Te"/>
    <property type="match status" value="1"/>
</dbReference>
<dbReference type="NCBIfam" id="NF009732">
    <property type="entry name" value="PRK13255.1"/>
    <property type="match status" value="1"/>
</dbReference>
<evidence type="ECO:0000256" key="7">
    <source>
        <dbReference type="ARBA" id="ARBA00022679"/>
    </source>
</evidence>
<comment type="catalytic activity">
    <reaction evidence="1 9">
        <text>S-adenosyl-L-methionine + a thiopurine = S-adenosyl-L-homocysteine + a thiopurine S-methylether.</text>
        <dbReference type="EC" id="2.1.1.67"/>
    </reaction>
</comment>
<dbReference type="SUPFAM" id="SSF53335">
    <property type="entry name" value="S-adenosyl-L-methionine-dependent methyltransferases"/>
    <property type="match status" value="1"/>
</dbReference>
<keyword evidence="8 9" id="KW-0949">S-adenosyl-L-methionine</keyword>
<dbReference type="InterPro" id="IPR008854">
    <property type="entry name" value="TPMT"/>
</dbReference>
<evidence type="ECO:0000256" key="1">
    <source>
        <dbReference type="ARBA" id="ARBA00000903"/>
    </source>
</evidence>
<keyword evidence="11" id="KW-1185">Reference proteome</keyword>
<evidence type="ECO:0000256" key="9">
    <source>
        <dbReference type="HAMAP-Rule" id="MF_00812"/>
    </source>
</evidence>
<name>I3CEM8_9GAMM</name>
<reference evidence="10 11" key="1">
    <citation type="submission" date="2011-11" db="EMBL/GenBank/DDBJ databases">
        <title>Improved High-Quality Draft sequence of Beggiatoa alba B18lD.</title>
        <authorList>
            <consortium name="US DOE Joint Genome Institute"/>
            <person name="Lucas S."/>
            <person name="Han J."/>
            <person name="Lapidus A."/>
            <person name="Cheng J.-F."/>
            <person name="Goodwin L."/>
            <person name="Pitluck S."/>
            <person name="Peters L."/>
            <person name="Mikhailova N."/>
            <person name="Held B."/>
            <person name="Detter J.C."/>
            <person name="Han C."/>
            <person name="Tapia R."/>
            <person name="Land M."/>
            <person name="Hauser L."/>
            <person name="Kyrpides N."/>
            <person name="Ivanova N."/>
            <person name="Pagani I."/>
            <person name="Samuel K."/>
            <person name="Teske A."/>
            <person name="Mueller J."/>
            <person name="Woyke T."/>
        </authorList>
    </citation>
    <scope>NUCLEOTIDE SEQUENCE [LARGE SCALE GENOMIC DNA]</scope>
    <source>
        <strain evidence="10 11">B18LD</strain>
    </source>
</reference>
<evidence type="ECO:0000256" key="3">
    <source>
        <dbReference type="ARBA" id="ARBA00008145"/>
    </source>
</evidence>
<dbReference type="InterPro" id="IPR022474">
    <property type="entry name" value="Thiopur_S-MeTfrase_Se/Te_detox"/>
</dbReference>
<dbReference type="Proteomes" id="UP000005744">
    <property type="component" value="Unassembled WGS sequence"/>
</dbReference>
<comment type="similarity">
    <text evidence="3 9">Belongs to the class I-like SAM-binding methyltransferase superfamily. TPMT family.</text>
</comment>
<dbReference type="AlphaFoldDB" id="I3CEM8"/>
<dbReference type="Gene3D" id="3.40.50.150">
    <property type="entry name" value="Vaccinia Virus protein VP39"/>
    <property type="match status" value="1"/>
</dbReference>
<evidence type="ECO:0000256" key="4">
    <source>
        <dbReference type="ARBA" id="ARBA00011905"/>
    </source>
</evidence>
<accession>I3CEM8</accession>
<keyword evidence="6 9" id="KW-0489">Methyltransferase</keyword>
<dbReference type="GO" id="GO:0005737">
    <property type="term" value="C:cytoplasm"/>
    <property type="evidence" value="ECO:0007669"/>
    <property type="project" value="UniProtKB-SubCell"/>
</dbReference>
<keyword evidence="7 9" id="KW-0808">Transferase</keyword>